<keyword evidence="1" id="KW-0479">Metal-binding</keyword>
<dbReference type="Gene3D" id="3.30.160.60">
    <property type="entry name" value="Classic Zinc Finger"/>
    <property type="match status" value="1"/>
</dbReference>
<name>A0AAD5X8C2_9FUNG</name>
<dbReference type="EMBL" id="JADGJD010000113">
    <property type="protein sequence ID" value="KAJ3054840.1"/>
    <property type="molecule type" value="Genomic_DNA"/>
</dbReference>
<keyword evidence="9" id="KW-1185">Reference proteome</keyword>
<dbReference type="PROSITE" id="PS50157">
    <property type="entry name" value="ZINC_FINGER_C2H2_2"/>
    <property type="match status" value="1"/>
</dbReference>
<sequence length="543" mass="59085">MPSFTFTNRNEAQQQLAEEIGAGTVEHNGMDTGMHDAVVEGGAYGHHSCCGIVFGTDADYLRHCEQVHLNGGGQGMVDMSEDSHAGNLGFGGSQAAFPNHSGELWAAQTVPSQFSDPMASVASVAATLSTYPSNVDGAPLFPAALHGLDPHMDAIFSSPPPDPPDGVNTMAKRRLSAAAFSYGSYNKLDPKRFREDLRTSGLNFGGGAGVGHTNMDDLMETGEDEADGEYDAPEGILFTAPVPRSEAMVIPRPQPVPMPMPPPISSRMPRPDLFPELAFLHQHRLEQQILDQEKQLQHLHRLQQLQIQQQRQLELLTQQTQIAQHQLQRAQLQQQISLVSSAGPSHLTPPLGLPQQSGPDVDDQLDYVIKNFRVSKIAPPTTIPPFARMPQEAYLYSKPESPDSVEDALGEPDTIAQTTPAMHKPYRCHLPNCTKAYRNSSGLKYHLQHGHVPKKEPSDRILIPEQVAAMNASDIIAGRDSPVVFKPYRCQADPACLKRYKNLNGLKYHLIHAHPEVDVKQALGEAKLDAGLQVAALNGVGVG</sequence>
<dbReference type="GO" id="GO:0008270">
    <property type="term" value="F:zinc ion binding"/>
    <property type="evidence" value="ECO:0007669"/>
    <property type="project" value="UniProtKB-KW"/>
</dbReference>
<feature type="coiled-coil region" evidence="6">
    <location>
        <begin position="282"/>
        <end position="335"/>
    </location>
</feature>
<evidence type="ECO:0000256" key="3">
    <source>
        <dbReference type="ARBA" id="ARBA00022771"/>
    </source>
</evidence>
<keyword evidence="6" id="KW-0175">Coiled coil</keyword>
<reference evidence="8" key="1">
    <citation type="submission" date="2020-05" db="EMBL/GenBank/DDBJ databases">
        <title>Phylogenomic resolution of chytrid fungi.</title>
        <authorList>
            <person name="Stajich J.E."/>
            <person name="Amses K."/>
            <person name="Simmons R."/>
            <person name="Seto K."/>
            <person name="Myers J."/>
            <person name="Bonds A."/>
            <person name="Quandt C.A."/>
            <person name="Barry K."/>
            <person name="Liu P."/>
            <person name="Grigoriev I."/>
            <person name="Longcore J.E."/>
            <person name="James T.Y."/>
        </authorList>
    </citation>
    <scope>NUCLEOTIDE SEQUENCE</scope>
    <source>
        <strain evidence="8">JEL0318</strain>
    </source>
</reference>
<comment type="caution">
    <text evidence="8">The sequence shown here is derived from an EMBL/GenBank/DDBJ whole genome shotgun (WGS) entry which is preliminary data.</text>
</comment>
<dbReference type="SMART" id="SM00355">
    <property type="entry name" value="ZnF_C2H2"/>
    <property type="match status" value="3"/>
</dbReference>
<dbReference type="InterPro" id="IPR013087">
    <property type="entry name" value="Znf_C2H2_type"/>
</dbReference>
<keyword evidence="4" id="KW-0862">Zinc</keyword>
<protein>
    <submittedName>
        <fullName evidence="8">Transcriptional regulator of ribosomal biogenesis proteins</fullName>
    </submittedName>
</protein>
<dbReference type="PANTHER" id="PTHR23057">
    <property type="entry name" value="JUXTAPOSED WITH ANOTHER ZINC FINGER PROTEIN 1"/>
    <property type="match status" value="1"/>
</dbReference>
<feature type="domain" description="C2H2-type" evidence="7">
    <location>
        <begin position="426"/>
        <end position="456"/>
    </location>
</feature>
<organism evidence="8 9">
    <name type="scientific">Rhizophlyctis rosea</name>
    <dbReference type="NCBI Taxonomy" id="64517"/>
    <lineage>
        <taxon>Eukaryota</taxon>
        <taxon>Fungi</taxon>
        <taxon>Fungi incertae sedis</taxon>
        <taxon>Chytridiomycota</taxon>
        <taxon>Chytridiomycota incertae sedis</taxon>
        <taxon>Chytridiomycetes</taxon>
        <taxon>Rhizophlyctidales</taxon>
        <taxon>Rhizophlyctidaceae</taxon>
        <taxon>Rhizophlyctis</taxon>
    </lineage>
</organism>
<dbReference type="PANTHER" id="PTHR23057:SF0">
    <property type="entry name" value="JUXTAPOSED WITH ANOTHER ZINC FINGER PROTEIN 1"/>
    <property type="match status" value="1"/>
</dbReference>
<dbReference type="GO" id="GO:0005634">
    <property type="term" value="C:nucleus"/>
    <property type="evidence" value="ECO:0007669"/>
    <property type="project" value="TreeGrafter"/>
</dbReference>
<gene>
    <name evidence="8" type="primary">SFP1_1</name>
    <name evidence="8" type="ORF">HK097_000705</name>
</gene>
<dbReference type="PROSITE" id="PS00028">
    <property type="entry name" value="ZINC_FINGER_C2H2_1"/>
    <property type="match status" value="1"/>
</dbReference>
<accession>A0AAD5X8C2</accession>
<feature type="non-terminal residue" evidence="8">
    <location>
        <position position="543"/>
    </location>
</feature>
<keyword evidence="2" id="KW-0677">Repeat</keyword>
<evidence type="ECO:0000256" key="4">
    <source>
        <dbReference type="ARBA" id="ARBA00022833"/>
    </source>
</evidence>
<proteinExistence type="predicted"/>
<dbReference type="InterPro" id="IPR051580">
    <property type="entry name" value="ZnF-Chromatin_assoc"/>
</dbReference>
<evidence type="ECO:0000256" key="6">
    <source>
        <dbReference type="SAM" id="Coils"/>
    </source>
</evidence>
<evidence type="ECO:0000256" key="5">
    <source>
        <dbReference type="PROSITE-ProRule" id="PRU00042"/>
    </source>
</evidence>
<evidence type="ECO:0000256" key="1">
    <source>
        <dbReference type="ARBA" id="ARBA00022723"/>
    </source>
</evidence>
<dbReference type="AlphaFoldDB" id="A0AAD5X8C2"/>
<evidence type="ECO:0000313" key="9">
    <source>
        <dbReference type="Proteomes" id="UP001212841"/>
    </source>
</evidence>
<evidence type="ECO:0000259" key="7">
    <source>
        <dbReference type="PROSITE" id="PS50157"/>
    </source>
</evidence>
<dbReference type="Proteomes" id="UP001212841">
    <property type="component" value="Unassembled WGS sequence"/>
</dbReference>
<evidence type="ECO:0000313" key="8">
    <source>
        <dbReference type="EMBL" id="KAJ3054840.1"/>
    </source>
</evidence>
<evidence type="ECO:0000256" key="2">
    <source>
        <dbReference type="ARBA" id="ARBA00022737"/>
    </source>
</evidence>
<keyword evidence="3 5" id="KW-0863">Zinc-finger</keyword>